<keyword evidence="3 5" id="KW-0238">DNA-binding</keyword>
<organism evidence="8 9">
    <name type="scientific">Acuticoccus sediminis</name>
    <dbReference type="NCBI Taxonomy" id="2184697"/>
    <lineage>
        <taxon>Bacteria</taxon>
        <taxon>Pseudomonadati</taxon>
        <taxon>Pseudomonadota</taxon>
        <taxon>Alphaproteobacteria</taxon>
        <taxon>Hyphomicrobiales</taxon>
        <taxon>Amorphaceae</taxon>
        <taxon>Acuticoccus</taxon>
    </lineage>
</organism>
<dbReference type="OrthoDB" id="9809772at2"/>
<dbReference type="GO" id="GO:0003700">
    <property type="term" value="F:DNA-binding transcription factor activity"/>
    <property type="evidence" value="ECO:0007669"/>
    <property type="project" value="TreeGrafter"/>
</dbReference>
<dbReference type="InterPro" id="IPR050109">
    <property type="entry name" value="HTH-type_TetR-like_transc_reg"/>
</dbReference>
<evidence type="ECO:0000256" key="1">
    <source>
        <dbReference type="ARBA" id="ARBA00022491"/>
    </source>
</evidence>
<feature type="domain" description="HTH tetR-type" evidence="7">
    <location>
        <begin position="32"/>
        <end position="92"/>
    </location>
</feature>
<evidence type="ECO:0000256" key="5">
    <source>
        <dbReference type="PROSITE-ProRule" id="PRU00335"/>
    </source>
</evidence>
<dbReference type="PANTHER" id="PTHR30055:SF175">
    <property type="entry name" value="HTH-TYPE TRANSCRIPTIONAL REPRESSOR KSTR2"/>
    <property type="match status" value="1"/>
</dbReference>
<proteinExistence type="predicted"/>
<dbReference type="Proteomes" id="UP000249590">
    <property type="component" value="Unassembled WGS sequence"/>
</dbReference>
<feature type="region of interest" description="Disordered" evidence="6">
    <location>
        <begin position="1"/>
        <end position="23"/>
    </location>
</feature>
<evidence type="ECO:0000313" key="8">
    <source>
        <dbReference type="EMBL" id="RAI02160.1"/>
    </source>
</evidence>
<keyword evidence="2" id="KW-0805">Transcription regulation</keyword>
<dbReference type="Pfam" id="PF00440">
    <property type="entry name" value="TetR_N"/>
    <property type="match status" value="1"/>
</dbReference>
<dbReference type="SUPFAM" id="SSF46689">
    <property type="entry name" value="Homeodomain-like"/>
    <property type="match status" value="1"/>
</dbReference>
<sequence>MPRLAEAAPAARPSGADPDPPAALTVGRRDTAAVRAMIEEVSVELLVRNGYQGFRFKDVADALHTTRAAIHYHYGNKQTLADTVVVKYITQLLSDWERNWDRKAPFAVKIIGMMEANKSRYLTFNPTLTDSNPWSLIGRMRGDRDHIGPAAREALVGFGITLERFIIKAIDDAVANGEFEPTVPRRDVALQLVAIADSAGAITLDGGSFERLEMLYRSFARILEHAYGLKEQPAAR</sequence>
<keyword evidence="4" id="KW-0804">Transcription</keyword>
<dbReference type="InterPro" id="IPR036271">
    <property type="entry name" value="Tet_transcr_reg_TetR-rel_C_sf"/>
</dbReference>
<dbReference type="RefSeq" id="WP_111345539.1">
    <property type="nucleotide sequence ID" value="NZ_JAIWKD010000002.1"/>
</dbReference>
<protein>
    <recommendedName>
        <fullName evidence="7">HTH tetR-type domain-containing protein</fullName>
    </recommendedName>
</protein>
<dbReference type="Gene3D" id="1.10.357.10">
    <property type="entry name" value="Tetracycline Repressor, domain 2"/>
    <property type="match status" value="1"/>
</dbReference>
<accession>A0A8B2P033</accession>
<dbReference type="GO" id="GO:0000976">
    <property type="term" value="F:transcription cis-regulatory region binding"/>
    <property type="evidence" value="ECO:0007669"/>
    <property type="project" value="TreeGrafter"/>
</dbReference>
<evidence type="ECO:0000256" key="6">
    <source>
        <dbReference type="SAM" id="MobiDB-lite"/>
    </source>
</evidence>
<dbReference type="SUPFAM" id="SSF48498">
    <property type="entry name" value="Tetracyclin repressor-like, C-terminal domain"/>
    <property type="match status" value="1"/>
</dbReference>
<name>A0A8B2P033_9HYPH</name>
<keyword evidence="1" id="KW-0678">Repressor</keyword>
<evidence type="ECO:0000313" key="9">
    <source>
        <dbReference type="Proteomes" id="UP000249590"/>
    </source>
</evidence>
<comment type="caution">
    <text evidence="8">The sequence shown here is derived from an EMBL/GenBank/DDBJ whole genome shotgun (WGS) entry which is preliminary data.</text>
</comment>
<reference evidence="8 9" key="1">
    <citation type="submission" date="2018-05" db="EMBL/GenBank/DDBJ databases">
        <title>Acuticoccus sediminis sp. nov., isolated from deep-sea sediment of Indian Ocean.</title>
        <authorList>
            <person name="Liu X."/>
            <person name="Lai Q."/>
            <person name="Du Y."/>
            <person name="Sun F."/>
            <person name="Zhang X."/>
            <person name="Wang S."/>
            <person name="Shao Z."/>
        </authorList>
    </citation>
    <scope>NUCLEOTIDE SEQUENCE [LARGE SCALE GENOMIC DNA]</scope>
    <source>
        <strain evidence="8 9">PTG4-2</strain>
    </source>
</reference>
<evidence type="ECO:0000256" key="4">
    <source>
        <dbReference type="ARBA" id="ARBA00023163"/>
    </source>
</evidence>
<feature type="DNA-binding region" description="H-T-H motif" evidence="5">
    <location>
        <begin position="55"/>
        <end position="74"/>
    </location>
</feature>
<dbReference type="PANTHER" id="PTHR30055">
    <property type="entry name" value="HTH-TYPE TRANSCRIPTIONAL REGULATOR RUTR"/>
    <property type="match status" value="1"/>
</dbReference>
<dbReference type="AlphaFoldDB" id="A0A8B2P033"/>
<dbReference type="InterPro" id="IPR001647">
    <property type="entry name" value="HTH_TetR"/>
</dbReference>
<feature type="compositionally biased region" description="Low complexity" evidence="6">
    <location>
        <begin position="1"/>
        <end position="17"/>
    </location>
</feature>
<evidence type="ECO:0000256" key="2">
    <source>
        <dbReference type="ARBA" id="ARBA00023015"/>
    </source>
</evidence>
<evidence type="ECO:0000259" key="7">
    <source>
        <dbReference type="PROSITE" id="PS50977"/>
    </source>
</evidence>
<keyword evidence="9" id="KW-1185">Reference proteome</keyword>
<dbReference type="InterPro" id="IPR009057">
    <property type="entry name" value="Homeodomain-like_sf"/>
</dbReference>
<gene>
    <name evidence="8" type="ORF">DLJ53_12395</name>
</gene>
<dbReference type="PROSITE" id="PS50977">
    <property type="entry name" value="HTH_TETR_2"/>
    <property type="match status" value="1"/>
</dbReference>
<evidence type="ECO:0000256" key="3">
    <source>
        <dbReference type="ARBA" id="ARBA00023125"/>
    </source>
</evidence>
<dbReference type="EMBL" id="QHHQ01000002">
    <property type="protein sequence ID" value="RAI02160.1"/>
    <property type="molecule type" value="Genomic_DNA"/>
</dbReference>